<dbReference type="InterPro" id="IPR014710">
    <property type="entry name" value="RmlC-like_jellyroll"/>
</dbReference>
<dbReference type="PROSITE" id="PS50042">
    <property type="entry name" value="CNMP_BINDING_3"/>
    <property type="match status" value="1"/>
</dbReference>
<organism evidence="2 3">
    <name type="scientific">Streptococcus dentapri</name>
    <dbReference type="NCBI Taxonomy" id="573564"/>
    <lineage>
        <taxon>Bacteria</taxon>
        <taxon>Bacillati</taxon>
        <taxon>Bacillota</taxon>
        <taxon>Bacilli</taxon>
        <taxon>Lactobacillales</taxon>
        <taxon>Streptococcaceae</taxon>
        <taxon>Streptococcus</taxon>
    </lineage>
</organism>
<dbReference type="SUPFAM" id="SSF51182">
    <property type="entry name" value="RmlC-like cupins"/>
    <property type="match status" value="1"/>
</dbReference>
<accession>A0ABV8D0H9</accession>
<protein>
    <submittedName>
        <fullName evidence="2">Acetate kinase</fullName>
    </submittedName>
</protein>
<dbReference type="Gene3D" id="2.60.120.10">
    <property type="entry name" value="Jelly Rolls"/>
    <property type="match status" value="1"/>
</dbReference>
<dbReference type="RefSeq" id="WP_380430821.1">
    <property type="nucleotide sequence ID" value="NZ_JBHSAC010000037.1"/>
</dbReference>
<evidence type="ECO:0000313" key="2">
    <source>
        <dbReference type="EMBL" id="MFC3931946.1"/>
    </source>
</evidence>
<sequence>MIENFPNLVNYYDQQIASRSLSQKLSLDENITLYAFDQGESISRETSTNNKLLQIVEGRILLNCNQEKVELKKETLIAIHQGQVFGLEAIEPSKLLLIDLPSPQDIYR</sequence>
<dbReference type="InterPro" id="IPR011051">
    <property type="entry name" value="RmlC_Cupin_sf"/>
</dbReference>
<gene>
    <name evidence="2" type="ORF">ACFOSE_03985</name>
</gene>
<dbReference type="GO" id="GO:0016301">
    <property type="term" value="F:kinase activity"/>
    <property type="evidence" value="ECO:0007669"/>
    <property type="project" value="UniProtKB-KW"/>
</dbReference>
<proteinExistence type="predicted"/>
<reference evidence="3" key="1">
    <citation type="journal article" date="2019" name="Int. J. Syst. Evol. Microbiol.">
        <title>The Global Catalogue of Microorganisms (GCM) 10K type strain sequencing project: providing services to taxonomists for standard genome sequencing and annotation.</title>
        <authorList>
            <consortium name="The Broad Institute Genomics Platform"/>
            <consortium name="The Broad Institute Genome Sequencing Center for Infectious Disease"/>
            <person name="Wu L."/>
            <person name="Ma J."/>
        </authorList>
    </citation>
    <scope>NUCLEOTIDE SEQUENCE [LARGE SCALE GENOMIC DNA]</scope>
    <source>
        <strain evidence="3">CCUG 58728</strain>
    </source>
</reference>
<evidence type="ECO:0000259" key="1">
    <source>
        <dbReference type="PROSITE" id="PS50042"/>
    </source>
</evidence>
<dbReference type="InterPro" id="IPR000595">
    <property type="entry name" value="cNMP-bd_dom"/>
</dbReference>
<keyword evidence="3" id="KW-1185">Reference proteome</keyword>
<dbReference type="InterPro" id="IPR041602">
    <property type="entry name" value="Quercetinase_C"/>
</dbReference>
<feature type="domain" description="Cyclic nucleotide-binding" evidence="1">
    <location>
        <begin position="34"/>
        <end position="90"/>
    </location>
</feature>
<keyword evidence="2" id="KW-0808">Transferase</keyword>
<keyword evidence="2" id="KW-0418">Kinase</keyword>
<name>A0ABV8D0H9_9STRE</name>
<comment type="caution">
    <text evidence="2">The sequence shown here is derived from an EMBL/GenBank/DDBJ whole genome shotgun (WGS) entry which is preliminary data.</text>
</comment>
<evidence type="ECO:0000313" key="3">
    <source>
        <dbReference type="Proteomes" id="UP001595901"/>
    </source>
</evidence>
<dbReference type="Proteomes" id="UP001595901">
    <property type="component" value="Unassembled WGS sequence"/>
</dbReference>
<dbReference type="Pfam" id="PF17954">
    <property type="entry name" value="Pirin_C_2"/>
    <property type="match status" value="1"/>
</dbReference>
<dbReference type="EMBL" id="JBHSAC010000037">
    <property type="protein sequence ID" value="MFC3931946.1"/>
    <property type="molecule type" value="Genomic_DNA"/>
</dbReference>